<protein>
    <submittedName>
        <fullName evidence="2">Uncharacterized protein</fullName>
    </submittedName>
</protein>
<sequence>MIFLSKKYMKIWIIVLFILLCSIGYGGYRYYHNGMYNKLLDKADSYMKNGEYKKAVDTYEEALKYKNNDKIKKNIKQAREKLDETLKAQLKDKKEDNVDKKNTENKDSSYLNSEIDTITKEKAVELTAKYYKSKNENTKFAFDHEDIRNNETYYVIQVFDSMEDHSATAGWYYVNKKSGKVYEWDLGDNKLIPIN</sequence>
<dbReference type="InterPro" id="IPR011990">
    <property type="entry name" value="TPR-like_helical_dom_sf"/>
</dbReference>
<dbReference type="Proteomes" id="UP000184604">
    <property type="component" value="Chromosome"/>
</dbReference>
<organism evidence="2 3">
    <name type="scientific">Clostridium kluyveri</name>
    <dbReference type="NCBI Taxonomy" id="1534"/>
    <lineage>
        <taxon>Bacteria</taxon>
        <taxon>Bacillati</taxon>
        <taxon>Bacillota</taxon>
        <taxon>Clostridia</taxon>
        <taxon>Eubacteriales</taxon>
        <taxon>Clostridiaceae</taxon>
        <taxon>Clostridium</taxon>
    </lineage>
</organism>
<dbReference type="PROSITE" id="PS50005">
    <property type="entry name" value="TPR"/>
    <property type="match status" value="1"/>
</dbReference>
<evidence type="ECO:0000313" key="2">
    <source>
        <dbReference type="EMBL" id="APM40112.1"/>
    </source>
</evidence>
<feature type="repeat" description="TPR" evidence="1">
    <location>
        <begin position="36"/>
        <end position="69"/>
    </location>
</feature>
<dbReference type="SUPFAM" id="SSF48452">
    <property type="entry name" value="TPR-like"/>
    <property type="match status" value="1"/>
</dbReference>
<name>A0A1L5FAT8_CLOKL</name>
<evidence type="ECO:0000256" key="1">
    <source>
        <dbReference type="PROSITE-ProRule" id="PRU00339"/>
    </source>
</evidence>
<keyword evidence="1" id="KW-0802">TPR repeat</keyword>
<dbReference type="Gene3D" id="1.25.40.10">
    <property type="entry name" value="Tetratricopeptide repeat domain"/>
    <property type="match status" value="1"/>
</dbReference>
<reference evidence="2 3" key="1">
    <citation type="submission" date="2016-12" db="EMBL/GenBank/DDBJ databases">
        <title>Complete genome sequence of Clostridium kluyveri JZZ isolated from the pit mud of a Chinese flavor liquor-making factory.</title>
        <authorList>
            <person name="Wang Y."/>
        </authorList>
    </citation>
    <scope>NUCLEOTIDE SEQUENCE [LARGE SCALE GENOMIC DNA]</scope>
    <source>
        <strain evidence="2 3">JZZ</strain>
    </source>
</reference>
<dbReference type="RefSeq" id="WP_073539722.1">
    <property type="nucleotide sequence ID" value="NZ_CP018335.1"/>
</dbReference>
<gene>
    <name evidence="2" type="ORF">BS101_15865</name>
</gene>
<dbReference type="EMBL" id="CP018335">
    <property type="protein sequence ID" value="APM40112.1"/>
    <property type="molecule type" value="Genomic_DNA"/>
</dbReference>
<dbReference type="OrthoDB" id="1935713at2"/>
<accession>A0A1L5FAT8</accession>
<evidence type="ECO:0000313" key="3">
    <source>
        <dbReference type="Proteomes" id="UP000184604"/>
    </source>
</evidence>
<dbReference type="SMART" id="SM00028">
    <property type="entry name" value="TPR"/>
    <property type="match status" value="1"/>
</dbReference>
<proteinExistence type="predicted"/>
<dbReference type="InterPro" id="IPR019734">
    <property type="entry name" value="TPR_rpt"/>
</dbReference>
<dbReference type="AlphaFoldDB" id="A0A1L5FAT8"/>